<dbReference type="AlphaFoldDB" id="A0A644TU13"/>
<dbReference type="PANTHER" id="PTHR43208">
    <property type="entry name" value="ABC TRANSPORTER SUBSTRATE-BINDING PROTEIN"/>
    <property type="match status" value="1"/>
</dbReference>
<name>A0A644TU13_9ZZZZ</name>
<evidence type="ECO:0000259" key="2">
    <source>
        <dbReference type="Pfam" id="PF02608"/>
    </source>
</evidence>
<dbReference type="InterPro" id="IPR003760">
    <property type="entry name" value="PnrA-like"/>
</dbReference>
<dbReference type="Gene3D" id="3.40.50.2300">
    <property type="match status" value="2"/>
</dbReference>
<feature type="domain" description="ABC transporter substrate-binding protein PnrA-like" evidence="2">
    <location>
        <begin position="33"/>
        <end position="306"/>
    </location>
</feature>
<dbReference type="PANTHER" id="PTHR43208:SF1">
    <property type="entry name" value="ABC TRANSPORTER SUBSTRATE-BINDING PROTEIN"/>
    <property type="match status" value="1"/>
</dbReference>
<proteinExistence type="predicted"/>
<dbReference type="EMBL" id="VSSQ01000053">
    <property type="protein sequence ID" value="MPL70453.1"/>
    <property type="molecule type" value="Genomic_DNA"/>
</dbReference>
<accession>A0A644TU13</accession>
<keyword evidence="1" id="KW-0732">Signal</keyword>
<sequence>MKSFRILILAVIIAAFAMPAFAQAPKAAGSNLTIGLVMVGPYNDRGWSQANYEGMQYVLAKVPGTKLVYIDKANSADRPGTTVSQLAESLVAQGAKLICFSSDDMMDEAVKFATAHPDIFVIMTTGDQQWKEGKAYKPLANMINIMGKMEYTKMIAGVAAALTTKTGQIGYLGPLINDETRRLAASVYLGAKYAWVNYLKKDPAQLKFRVTWIGFWFNIPGVTADPTQVADEFFNSGCDVVVSGIDTTEAVAEAAKFTAQGKKVWAIPYDYSKAMDEGKGVSLGVPYFNWGPAYARTVKEAMNGTWKAHFEWNDPDWKNINNPDTSAVGFVKGNLSKEASEGVDKFIDELAKGLNLWTGALNLQDGSVYLKKGEKATEQQIWYLPQLLEGMTGQSVSK</sequence>
<gene>
    <name evidence="3" type="ORF">SDC9_16209</name>
</gene>
<evidence type="ECO:0000313" key="3">
    <source>
        <dbReference type="EMBL" id="MPL70453.1"/>
    </source>
</evidence>
<comment type="caution">
    <text evidence="3">The sequence shown here is derived from an EMBL/GenBank/DDBJ whole genome shotgun (WGS) entry which is preliminary data.</text>
</comment>
<dbReference type="GO" id="GO:0005886">
    <property type="term" value="C:plasma membrane"/>
    <property type="evidence" value="ECO:0007669"/>
    <property type="project" value="InterPro"/>
</dbReference>
<evidence type="ECO:0000256" key="1">
    <source>
        <dbReference type="ARBA" id="ARBA00022729"/>
    </source>
</evidence>
<dbReference type="Pfam" id="PF02608">
    <property type="entry name" value="Bmp"/>
    <property type="match status" value="1"/>
</dbReference>
<protein>
    <submittedName>
        <fullName evidence="3">Purine-binding protein</fullName>
    </submittedName>
</protein>
<reference evidence="3" key="1">
    <citation type="submission" date="2019-08" db="EMBL/GenBank/DDBJ databases">
        <authorList>
            <person name="Kucharzyk K."/>
            <person name="Murdoch R.W."/>
            <person name="Higgins S."/>
            <person name="Loffler F."/>
        </authorList>
    </citation>
    <scope>NUCLEOTIDE SEQUENCE</scope>
</reference>
<organism evidence="3">
    <name type="scientific">bioreactor metagenome</name>
    <dbReference type="NCBI Taxonomy" id="1076179"/>
    <lineage>
        <taxon>unclassified sequences</taxon>
        <taxon>metagenomes</taxon>
        <taxon>ecological metagenomes</taxon>
    </lineage>
</organism>
<dbReference type="InterPro" id="IPR052910">
    <property type="entry name" value="ABC-Purine-Binding"/>
</dbReference>